<dbReference type="SUPFAM" id="SSF49265">
    <property type="entry name" value="Fibronectin type III"/>
    <property type="match status" value="2"/>
</dbReference>
<proteinExistence type="predicted"/>
<evidence type="ECO:0000256" key="5">
    <source>
        <dbReference type="SAM" id="SignalP"/>
    </source>
</evidence>
<dbReference type="SUPFAM" id="SSF49464">
    <property type="entry name" value="Carboxypeptidase regulatory domain-like"/>
    <property type="match status" value="1"/>
</dbReference>
<dbReference type="SMART" id="SM00060">
    <property type="entry name" value="FN3"/>
    <property type="match status" value="4"/>
</dbReference>
<dbReference type="RefSeq" id="WP_262872711.1">
    <property type="nucleotide sequence ID" value="NZ_BAABKW010000018.1"/>
</dbReference>
<keyword evidence="8" id="KW-1185">Reference proteome</keyword>
<dbReference type="InterPro" id="IPR036116">
    <property type="entry name" value="FN3_sf"/>
</dbReference>
<keyword evidence="2" id="KW-0378">Hydrolase</keyword>
<dbReference type="InterPro" id="IPR003961">
    <property type="entry name" value="FN3_dom"/>
</dbReference>
<dbReference type="Pfam" id="PF00041">
    <property type="entry name" value="fn3"/>
    <property type="match status" value="4"/>
</dbReference>
<dbReference type="Proteomes" id="UP001596507">
    <property type="component" value="Unassembled WGS sequence"/>
</dbReference>
<dbReference type="CDD" id="cd00063">
    <property type="entry name" value="FN3"/>
    <property type="match status" value="4"/>
</dbReference>
<evidence type="ECO:0000313" key="8">
    <source>
        <dbReference type="Proteomes" id="UP001596507"/>
    </source>
</evidence>
<keyword evidence="5" id="KW-0732">Signal</keyword>
<dbReference type="InterPro" id="IPR008969">
    <property type="entry name" value="CarboxyPept-like_regulatory"/>
</dbReference>
<feature type="region of interest" description="Disordered" evidence="4">
    <location>
        <begin position="499"/>
        <end position="538"/>
    </location>
</feature>
<evidence type="ECO:0000259" key="6">
    <source>
        <dbReference type="PROSITE" id="PS50853"/>
    </source>
</evidence>
<feature type="region of interest" description="Disordered" evidence="4">
    <location>
        <begin position="405"/>
        <end position="429"/>
    </location>
</feature>
<reference evidence="8" key="1">
    <citation type="journal article" date="2019" name="Int. J. Syst. Evol. Microbiol.">
        <title>The Global Catalogue of Microorganisms (GCM) 10K type strain sequencing project: providing services to taxonomists for standard genome sequencing and annotation.</title>
        <authorList>
            <consortium name="The Broad Institute Genomics Platform"/>
            <consortium name="The Broad Institute Genome Sequencing Center for Infectious Disease"/>
            <person name="Wu L."/>
            <person name="Ma J."/>
        </authorList>
    </citation>
    <scope>NUCLEOTIDE SEQUENCE [LARGE SCALE GENOMIC DNA]</scope>
    <source>
        <strain evidence="8">CGMCC 1.15772</strain>
    </source>
</reference>
<evidence type="ECO:0000256" key="2">
    <source>
        <dbReference type="ARBA" id="ARBA00023295"/>
    </source>
</evidence>
<protein>
    <submittedName>
        <fullName evidence="7">Fibronectin type III domain-containing protein</fullName>
    </submittedName>
</protein>
<feature type="chain" id="PRO_5045928836" evidence="5">
    <location>
        <begin position="23"/>
        <end position="695"/>
    </location>
</feature>
<feature type="domain" description="Fibronectin type-III" evidence="6">
    <location>
        <begin position="324"/>
        <end position="417"/>
    </location>
</feature>
<keyword evidence="3" id="KW-0119">Carbohydrate metabolism</keyword>
<keyword evidence="3" id="KW-0624">Polysaccharide degradation</keyword>
<evidence type="ECO:0000256" key="3">
    <source>
        <dbReference type="ARBA" id="ARBA00023326"/>
    </source>
</evidence>
<sequence length="695" mass="67632">MAAAAVATIGLMVAGLSAPAQAEAPFVLSGRIVDATDAPVVGATVSAPRACQCGDIADIPAASATTDADGRFSVTVRDVDTAQLQVAGPAPFVRSILTVDGELAPGGGGDMESWRSFTAGAALGDLELQRGVRLSGVVNVTGFPAAGSGFISISGGASGYYSATYALADGTRTWETYVPQGSYAVTAYGASRNAAYAGGGQVAVGSAGAAAGTVAIAGTGYAVRGTAVDPDGRAAAGVIVDLYPVDGGINRGGVLTDAAGVYTVVDVPAATYRISLQNSVDEDPNTGYGYWPGLVDYDDAGQFTVGGAAGVKTVAGSVTIERNAPSEPRSVTATASDAAATVSWTTPAKTGAIYGRLYKYTVTAAPGGQTVVVDGTEHTAQFSGLTNGTAYSFTVVASNGFGDSPASASSNTVTPGAAATAPGAPTGVTANPGNAQAVVSFTAPTADGGSPITGYTVTASPGGAKATVAASARSATVSGLANGTTYTFTVTAANAIGSSPASAPSAAVTPITTPSAPRSPAATSGSKTATVTWTAPSSTGGSTISGYEVTASPGGKKVTVSGTARSASVTGLTNGTAYTFTVKAKNAAGPSAASAKTSAVTPSTVTSAPRSVKATAGTKKATVSWTAPSSTGGATVTNYKVTASPGGKSVTVSGSARKATVTGLKSGTKYTFTVKAKNVRGWSAASAKSTAVKVR</sequence>
<evidence type="ECO:0000256" key="4">
    <source>
        <dbReference type="SAM" id="MobiDB-lite"/>
    </source>
</evidence>
<dbReference type="InterPro" id="IPR013783">
    <property type="entry name" value="Ig-like_fold"/>
</dbReference>
<evidence type="ECO:0000313" key="7">
    <source>
        <dbReference type="EMBL" id="MFC7267782.1"/>
    </source>
</evidence>
<dbReference type="PANTHER" id="PTHR13817:SF73">
    <property type="entry name" value="FIBRONECTIN TYPE-III DOMAIN-CONTAINING PROTEIN"/>
    <property type="match status" value="1"/>
</dbReference>
<feature type="compositionally biased region" description="Low complexity" evidence="4">
    <location>
        <begin position="499"/>
        <end position="516"/>
    </location>
</feature>
<accession>A0ABW2H8V4</accession>
<feature type="domain" description="Fibronectin type-III" evidence="6">
    <location>
        <begin position="513"/>
        <end position="604"/>
    </location>
</feature>
<feature type="compositionally biased region" description="Low complexity" evidence="4">
    <location>
        <begin position="411"/>
        <end position="429"/>
    </location>
</feature>
<dbReference type="PANTHER" id="PTHR13817">
    <property type="entry name" value="TITIN"/>
    <property type="match status" value="1"/>
</dbReference>
<name>A0ABW2H8V4_9MICO</name>
<keyword evidence="1" id="KW-0677">Repeat</keyword>
<feature type="domain" description="Fibronectin type-III" evidence="6">
    <location>
        <begin position="608"/>
        <end position="695"/>
    </location>
</feature>
<gene>
    <name evidence="7" type="ORF">ACFQRL_02275</name>
</gene>
<evidence type="ECO:0000256" key="1">
    <source>
        <dbReference type="ARBA" id="ARBA00022737"/>
    </source>
</evidence>
<dbReference type="PROSITE" id="PS50853">
    <property type="entry name" value="FN3"/>
    <property type="match status" value="4"/>
</dbReference>
<comment type="caution">
    <text evidence="7">The sequence shown here is derived from an EMBL/GenBank/DDBJ whole genome shotgun (WGS) entry which is preliminary data.</text>
</comment>
<feature type="domain" description="Fibronectin type-III" evidence="6">
    <location>
        <begin position="421"/>
        <end position="512"/>
    </location>
</feature>
<dbReference type="Gene3D" id="2.60.40.10">
    <property type="entry name" value="Immunoglobulins"/>
    <property type="match status" value="4"/>
</dbReference>
<dbReference type="EMBL" id="JBHTBE010000001">
    <property type="protein sequence ID" value="MFC7267782.1"/>
    <property type="molecule type" value="Genomic_DNA"/>
</dbReference>
<organism evidence="7 8">
    <name type="scientific">Microbacterium fluvii</name>
    <dbReference type="NCBI Taxonomy" id="415215"/>
    <lineage>
        <taxon>Bacteria</taxon>
        <taxon>Bacillati</taxon>
        <taxon>Actinomycetota</taxon>
        <taxon>Actinomycetes</taxon>
        <taxon>Micrococcales</taxon>
        <taxon>Microbacteriaceae</taxon>
        <taxon>Microbacterium</taxon>
    </lineage>
</organism>
<keyword evidence="2" id="KW-0326">Glycosidase</keyword>
<dbReference type="PRINTS" id="PR00014">
    <property type="entry name" value="FNTYPEIII"/>
</dbReference>
<dbReference type="InterPro" id="IPR050964">
    <property type="entry name" value="Striated_Muscle_Regulatory"/>
</dbReference>
<feature type="signal peptide" evidence="5">
    <location>
        <begin position="1"/>
        <end position="22"/>
    </location>
</feature>
<feature type="compositionally biased region" description="Polar residues" evidence="4">
    <location>
        <begin position="521"/>
        <end position="538"/>
    </location>
</feature>